<keyword evidence="4" id="KW-0808">Transferase</keyword>
<evidence type="ECO:0000256" key="1">
    <source>
        <dbReference type="ARBA" id="ARBA00006835"/>
    </source>
</evidence>
<feature type="domain" description="RNA polymerase Rpb2" evidence="10">
    <location>
        <begin position="277"/>
        <end position="324"/>
    </location>
</feature>
<comment type="similarity">
    <text evidence="1 8">Belongs to the RNA polymerase beta chain family.</text>
</comment>
<evidence type="ECO:0000259" key="10">
    <source>
        <dbReference type="Pfam" id="PF04565"/>
    </source>
</evidence>
<dbReference type="Pfam" id="PF04566">
    <property type="entry name" value="RNA_pol_Rpb2_4"/>
    <property type="match status" value="1"/>
</dbReference>
<proteinExistence type="inferred from homology"/>
<evidence type="ECO:0000256" key="6">
    <source>
        <dbReference type="ARBA" id="ARBA00023163"/>
    </source>
</evidence>
<dbReference type="AlphaFoldDB" id="A0A6N2MWQ9"/>
<keyword evidence="6" id="KW-0804">Transcription</keyword>
<organism evidence="12">
    <name type="scientific">Salix viminalis</name>
    <name type="common">Common osier</name>
    <name type="synonym">Basket willow</name>
    <dbReference type="NCBI Taxonomy" id="40686"/>
    <lineage>
        <taxon>Eukaryota</taxon>
        <taxon>Viridiplantae</taxon>
        <taxon>Streptophyta</taxon>
        <taxon>Embryophyta</taxon>
        <taxon>Tracheophyta</taxon>
        <taxon>Spermatophyta</taxon>
        <taxon>Magnoliopsida</taxon>
        <taxon>eudicotyledons</taxon>
        <taxon>Gunneridae</taxon>
        <taxon>Pentapetalae</taxon>
        <taxon>rosids</taxon>
        <taxon>fabids</taxon>
        <taxon>Malpighiales</taxon>
        <taxon>Salicaceae</taxon>
        <taxon>Saliceae</taxon>
        <taxon>Salix</taxon>
    </lineage>
</organism>
<evidence type="ECO:0000256" key="8">
    <source>
        <dbReference type="RuleBase" id="RU000434"/>
    </source>
</evidence>
<dbReference type="InterPro" id="IPR007645">
    <property type="entry name" value="RNA_pol_Rpb2_3"/>
</dbReference>
<feature type="domain" description="RNA polymerase Rpb2" evidence="11">
    <location>
        <begin position="368"/>
        <end position="429"/>
    </location>
</feature>
<dbReference type="Pfam" id="PF04565">
    <property type="entry name" value="RNA_pol_Rpb2_3"/>
    <property type="match status" value="1"/>
</dbReference>
<name>A0A6N2MWQ9_SALVM</name>
<dbReference type="Pfam" id="PF04561">
    <property type="entry name" value="RNA_pol_Rpb2_2"/>
    <property type="match status" value="1"/>
</dbReference>
<protein>
    <recommendedName>
        <fullName evidence="2">DNA-directed RNA polymerase</fullName>
        <ecNumber evidence="2">2.7.7.6</ecNumber>
    </recommendedName>
</protein>
<dbReference type="SUPFAM" id="SSF64484">
    <property type="entry name" value="beta and beta-prime subunits of DNA dependent RNA-polymerase"/>
    <property type="match status" value="1"/>
</dbReference>
<dbReference type="GO" id="GO:0003899">
    <property type="term" value="F:DNA-directed RNA polymerase activity"/>
    <property type="evidence" value="ECO:0007669"/>
    <property type="project" value="UniProtKB-EC"/>
</dbReference>
<dbReference type="EMBL" id="CAADRP010001929">
    <property type="protein sequence ID" value="VFU56859.1"/>
    <property type="molecule type" value="Genomic_DNA"/>
</dbReference>
<gene>
    <name evidence="12" type="ORF">SVIM_LOCUS410260</name>
</gene>
<evidence type="ECO:0000256" key="5">
    <source>
        <dbReference type="ARBA" id="ARBA00022695"/>
    </source>
</evidence>
<evidence type="ECO:0000259" key="9">
    <source>
        <dbReference type="Pfam" id="PF04561"/>
    </source>
</evidence>
<dbReference type="GO" id="GO:0006351">
    <property type="term" value="P:DNA-templated transcription"/>
    <property type="evidence" value="ECO:0007669"/>
    <property type="project" value="InterPro"/>
</dbReference>
<dbReference type="EC" id="2.7.7.6" evidence="2"/>
<feature type="domain" description="RNA polymerase Rpb2" evidence="9">
    <location>
        <begin position="87"/>
        <end position="210"/>
    </location>
</feature>
<evidence type="ECO:0000256" key="3">
    <source>
        <dbReference type="ARBA" id="ARBA00022478"/>
    </source>
</evidence>
<dbReference type="GO" id="GO:0000428">
    <property type="term" value="C:DNA-directed RNA polymerase complex"/>
    <property type="evidence" value="ECO:0007669"/>
    <property type="project" value="UniProtKB-KW"/>
</dbReference>
<dbReference type="GO" id="GO:0003677">
    <property type="term" value="F:DNA binding"/>
    <property type="evidence" value="ECO:0007669"/>
    <property type="project" value="InterPro"/>
</dbReference>
<keyword evidence="5" id="KW-0548">Nucleotidyltransferase</keyword>
<dbReference type="InterPro" id="IPR015712">
    <property type="entry name" value="DNA-dir_RNA_pol_su2"/>
</dbReference>
<evidence type="ECO:0000256" key="4">
    <source>
        <dbReference type="ARBA" id="ARBA00022679"/>
    </source>
</evidence>
<dbReference type="Gene3D" id="3.90.1110.10">
    <property type="entry name" value="RNA polymerase Rpb2, domain 2"/>
    <property type="match status" value="1"/>
</dbReference>
<evidence type="ECO:0000256" key="2">
    <source>
        <dbReference type="ARBA" id="ARBA00012418"/>
    </source>
</evidence>
<dbReference type="PANTHER" id="PTHR20856">
    <property type="entry name" value="DNA-DIRECTED RNA POLYMERASE I SUBUNIT 2"/>
    <property type="match status" value="1"/>
</dbReference>
<dbReference type="InterPro" id="IPR037034">
    <property type="entry name" value="RNA_pol_Rpb2_2_sf"/>
</dbReference>
<sequence>MKIHVNVQVYTQIVGKRVKFKPRIDKVVQKNVVHTENREIIIGRMPVMVKSYLCGLTTVEKGDCDFDQRGQGWTVSYKSEVRRNRDPYMDIIFALGVRSDKEVIDLIDYATNDASIVNIFFASIHDADEKCEHFRREDKAFDFVDKMLRKTRSPPKESIEDAISTYLFPRLNSRRHKACFPGYMLKCPLKAYTGHRECDNKDSFRNKRIELASELLERELKVQGDRDVPPIEHYLDASIVTNGLTRVFSTGAWCHSFKWMERVYGVVGNLGCANPLQTMIDLWKTRQQVLYTGKVGDAKYPHPSHWGRVCFLSTPDGENYDLVKKKKLAVTGIVSTNISESLIDELFDSEMEKLVDDTYTKLDGKHKVFLNGEWVGVCKDSCLFVGKLRSMRRRRQLPYQVEIKRDEQQREVHTFSDAGRILRPRIVVEKLDKIKAFREGNYIFASLLDKGIIEFIGTEEEKDCCTAWGIKFSFRGYCGKQSMKYTL</sequence>
<accession>A0A6N2MWQ9</accession>
<dbReference type="InterPro" id="IPR007642">
    <property type="entry name" value="RNA_pol_Rpb2_2"/>
</dbReference>
<evidence type="ECO:0000256" key="7">
    <source>
        <dbReference type="ARBA" id="ARBA00048552"/>
    </source>
</evidence>
<keyword evidence="3" id="KW-0240">DNA-directed RNA polymerase</keyword>
<dbReference type="GO" id="GO:0032549">
    <property type="term" value="F:ribonucleoside binding"/>
    <property type="evidence" value="ECO:0007669"/>
    <property type="project" value="InterPro"/>
</dbReference>
<evidence type="ECO:0000259" key="11">
    <source>
        <dbReference type="Pfam" id="PF04566"/>
    </source>
</evidence>
<dbReference type="InterPro" id="IPR007646">
    <property type="entry name" value="RNA_pol_Rpb2_4"/>
</dbReference>
<evidence type="ECO:0000313" key="12">
    <source>
        <dbReference type="EMBL" id="VFU56859.1"/>
    </source>
</evidence>
<dbReference type="Gene3D" id="3.90.1070.20">
    <property type="match status" value="1"/>
</dbReference>
<comment type="catalytic activity">
    <reaction evidence="7">
        <text>RNA(n) + a ribonucleoside 5'-triphosphate = RNA(n+1) + diphosphate</text>
        <dbReference type="Rhea" id="RHEA:21248"/>
        <dbReference type="Rhea" id="RHEA-COMP:14527"/>
        <dbReference type="Rhea" id="RHEA-COMP:17342"/>
        <dbReference type="ChEBI" id="CHEBI:33019"/>
        <dbReference type="ChEBI" id="CHEBI:61557"/>
        <dbReference type="ChEBI" id="CHEBI:140395"/>
        <dbReference type="EC" id="2.7.7.6"/>
    </reaction>
</comment>
<reference evidence="12" key="1">
    <citation type="submission" date="2019-03" db="EMBL/GenBank/DDBJ databases">
        <authorList>
            <person name="Mank J."/>
            <person name="Almeida P."/>
        </authorList>
    </citation>
    <scope>NUCLEOTIDE SEQUENCE</scope>
    <source>
        <strain evidence="12">78183</strain>
    </source>
</reference>